<evidence type="ECO:0000256" key="2">
    <source>
        <dbReference type="ARBA" id="ARBA00022679"/>
    </source>
</evidence>
<dbReference type="PANTHER" id="PTHR12133">
    <property type="entry name" value="TRNA (ADENINE(58)-N(1))-METHYLTRANSFERASE"/>
    <property type="match status" value="1"/>
</dbReference>
<evidence type="ECO:0000256" key="3">
    <source>
        <dbReference type="ARBA" id="ARBA00022691"/>
    </source>
</evidence>
<dbReference type="InterPro" id="IPR049470">
    <property type="entry name" value="TRM61_C"/>
</dbReference>
<dbReference type="GO" id="GO:0030488">
    <property type="term" value="P:tRNA methylation"/>
    <property type="evidence" value="ECO:0007669"/>
    <property type="project" value="InterPro"/>
</dbReference>
<dbReference type="Pfam" id="PF08704">
    <property type="entry name" value="GCD14"/>
    <property type="match status" value="1"/>
</dbReference>
<dbReference type="SUPFAM" id="SSF53335">
    <property type="entry name" value="S-adenosyl-L-methionine-dependent methyltransferases"/>
    <property type="match status" value="1"/>
</dbReference>
<name>A0A3B1CX61_9ZZZZ</name>
<evidence type="ECO:0000259" key="5">
    <source>
        <dbReference type="Pfam" id="PF08704"/>
    </source>
</evidence>
<dbReference type="EC" id="2.1.1.220" evidence="6"/>
<protein>
    <submittedName>
        <fullName evidence="6">tRNA (Adenine(58)-N(1))-methyltransferase</fullName>
        <ecNumber evidence="6">2.1.1.220</ecNumber>
    </submittedName>
</protein>
<dbReference type="InterPro" id="IPR029063">
    <property type="entry name" value="SAM-dependent_MTases_sf"/>
</dbReference>
<evidence type="ECO:0000313" key="6">
    <source>
        <dbReference type="EMBL" id="VAX31131.1"/>
    </source>
</evidence>
<dbReference type="InterPro" id="IPR014816">
    <property type="entry name" value="tRNA_MeTrfase_Gcd14"/>
</dbReference>
<dbReference type="PANTHER" id="PTHR12133:SF1">
    <property type="entry name" value="TRNA (ADENINE(58)-N(1))-METHYLTRANSFERASE, MITOCHONDRIAL"/>
    <property type="match status" value="1"/>
</dbReference>
<keyword evidence="1 6" id="KW-0489">Methyltransferase</keyword>
<reference evidence="6" key="1">
    <citation type="submission" date="2018-06" db="EMBL/GenBank/DDBJ databases">
        <authorList>
            <person name="Zhirakovskaya E."/>
        </authorList>
    </citation>
    <scope>NUCLEOTIDE SEQUENCE</scope>
</reference>
<gene>
    <name evidence="6" type="ORF">MNBD_NITROSPIRAE01-1053</name>
</gene>
<feature type="domain" description="tRNA (adenine(58)-N(1))-methyltransferase catalytic subunit TRM61 C-terminal" evidence="5">
    <location>
        <begin position="60"/>
        <end position="241"/>
    </location>
</feature>
<dbReference type="Gene3D" id="3.10.330.20">
    <property type="match status" value="1"/>
</dbReference>
<dbReference type="EMBL" id="UOGF01000071">
    <property type="protein sequence ID" value="VAX31131.1"/>
    <property type="molecule type" value="Genomic_DNA"/>
</dbReference>
<keyword evidence="2 6" id="KW-0808">Transferase</keyword>
<keyword evidence="3" id="KW-0949">S-adenosyl-L-methionine</keyword>
<evidence type="ECO:0000256" key="4">
    <source>
        <dbReference type="ARBA" id="ARBA00022694"/>
    </source>
</evidence>
<dbReference type="PROSITE" id="PS51620">
    <property type="entry name" value="SAM_TRM61"/>
    <property type="match status" value="1"/>
</dbReference>
<proteinExistence type="predicted"/>
<dbReference type="GO" id="GO:0031515">
    <property type="term" value="C:tRNA (m1A) methyltransferase complex"/>
    <property type="evidence" value="ECO:0007669"/>
    <property type="project" value="InterPro"/>
</dbReference>
<evidence type="ECO:0000256" key="1">
    <source>
        <dbReference type="ARBA" id="ARBA00022603"/>
    </source>
</evidence>
<dbReference type="GO" id="GO:0160107">
    <property type="term" value="F:tRNA (adenine(58)-N1)-methyltransferase activity"/>
    <property type="evidence" value="ECO:0007669"/>
    <property type="project" value="UniProtKB-EC"/>
</dbReference>
<dbReference type="Pfam" id="PF14801">
    <property type="entry name" value="TrmI-like_N"/>
    <property type="match status" value="1"/>
</dbReference>
<sequence length="277" mass="31338">MIPFTSGERLHLLNKKGRVYRIELKEGATYEFSGEKIPHDEIIGLEDGSEIVLSRGTRFFVLRPTLAEYTLHMKRGAQILYPKDLALIPMWADVYPGATVIEAGIGSGALTIPLLNAIGEKGRLISYELREDFARRAIKNIENYFNPSPLNDRLQIHNQSIYEGIVEEEVDRIVLDLPEPHLVVPHAVEKLRSGGIFLCFLPTVPQIEKVVLALQEARVFESIETFETMLRPWNIDGRSVRPSLRMVAHSGFITTARKVTRIKKKEVVQDVLPDTEA</sequence>
<dbReference type="CDD" id="cd02440">
    <property type="entry name" value="AdoMet_MTases"/>
    <property type="match status" value="1"/>
</dbReference>
<dbReference type="Gene3D" id="3.40.50.150">
    <property type="entry name" value="Vaccinia Virus protein VP39"/>
    <property type="match status" value="1"/>
</dbReference>
<organism evidence="6">
    <name type="scientific">hydrothermal vent metagenome</name>
    <dbReference type="NCBI Taxonomy" id="652676"/>
    <lineage>
        <taxon>unclassified sequences</taxon>
        <taxon>metagenomes</taxon>
        <taxon>ecological metagenomes</taxon>
    </lineage>
</organism>
<dbReference type="AlphaFoldDB" id="A0A3B1CX61"/>
<keyword evidence="4" id="KW-0819">tRNA processing</keyword>
<accession>A0A3B1CX61</accession>
<dbReference type="PIRSF" id="PIRSF017269">
    <property type="entry name" value="GCD14"/>
    <property type="match status" value="1"/>
</dbReference>